<dbReference type="InterPro" id="IPR011051">
    <property type="entry name" value="RmlC_Cupin_sf"/>
</dbReference>
<sequence>MYILELSEIAKETVWGGNLLASLYSKPFESDKNIGESWEISDLNEEKSIILNGEFKGKTLSFLVERYKEEFLGSNCIEALQLISAKKEKYFPLLIKFIDAKDKLSIQVHPDEEYAYKKHKKHGKNEMWYIVEAKNNAKILLGLREGIDKNILKKAIGNNINNIESLFNYFEVKKGDAYYIPNGCVHAILGDIMIAEIQTSSDITYRLYDWKRIDKDGKARELHIEDAFNVIENIDAYQLKSEKRNKFKNKDLEINEIFSNKYFTAEEYFIKNKFSSQTNSKTFEIFIDIEGDGFIESDIKDNNIKLKAGKTVLIPACMGNYRIKADNEIKFLRITV</sequence>
<feature type="binding site" evidence="3">
    <location>
        <position position="109"/>
    </location>
    <ligand>
        <name>Zn(2+)</name>
        <dbReference type="ChEBI" id="CHEBI:29105"/>
    </ligand>
</feature>
<dbReference type="GO" id="GO:0005975">
    <property type="term" value="P:carbohydrate metabolic process"/>
    <property type="evidence" value="ECO:0007669"/>
    <property type="project" value="InterPro"/>
</dbReference>
<gene>
    <name evidence="6" type="ORF">EPJ69_02835</name>
</gene>
<organism evidence="6 7">
    <name type="scientific">Brachyspira aalborgi</name>
    <dbReference type="NCBI Taxonomy" id="29522"/>
    <lineage>
        <taxon>Bacteria</taxon>
        <taxon>Pseudomonadati</taxon>
        <taxon>Spirochaetota</taxon>
        <taxon>Spirochaetia</taxon>
        <taxon>Brachyspirales</taxon>
        <taxon>Brachyspiraceae</taxon>
        <taxon>Brachyspira</taxon>
    </lineage>
</organism>
<dbReference type="InterPro" id="IPR014628">
    <property type="entry name" value="Man6P_isomerase_Firm_short"/>
</dbReference>
<dbReference type="RefSeq" id="WP_147736019.1">
    <property type="nucleotide sequence ID" value="NZ_SAXX01000005.1"/>
</dbReference>
<keyword evidence="1 3" id="KW-0479">Metal-binding</keyword>
<evidence type="ECO:0000259" key="5">
    <source>
        <dbReference type="Pfam" id="PF20511"/>
    </source>
</evidence>
<name>A0A5C8EAY9_9SPIR</name>
<keyword evidence="6" id="KW-0413">Isomerase</keyword>
<dbReference type="EMBL" id="SAXX01000005">
    <property type="protein sequence ID" value="TXJ34254.1"/>
    <property type="molecule type" value="Genomic_DNA"/>
</dbReference>
<evidence type="ECO:0000256" key="3">
    <source>
        <dbReference type="PIRSR" id="PIRSR036894-1"/>
    </source>
</evidence>
<dbReference type="PANTHER" id="PTHR42742">
    <property type="entry name" value="TRANSCRIPTIONAL REPRESSOR MPRA"/>
    <property type="match status" value="1"/>
</dbReference>
<feature type="domain" description="Phosphomannose isomerase type I catalytic" evidence="5">
    <location>
        <begin position="4"/>
        <end position="125"/>
    </location>
</feature>
<dbReference type="Gene3D" id="2.60.120.10">
    <property type="entry name" value="Jelly Rolls"/>
    <property type="match status" value="2"/>
</dbReference>
<dbReference type="CDD" id="cd07010">
    <property type="entry name" value="cupin_PMI_type_I_N_bac"/>
    <property type="match status" value="1"/>
</dbReference>
<feature type="binding site" evidence="3">
    <location>
        <position position="186"/>
    </location>
    <ligand>
        <name>Zn(2+)</name>
        <dbReference type="ChEBI" id="CHEBI:29105"/>
    </ligand>
</feature>
<dbReference type="Pfam" id="PF20511">
    <property type="entry name" value="PMI_typeI_cat"/>
    <property type="match status" value="1"/>
</dbReference>
<dbReference type="GO" id="GO:0004476">
    <property type="term" value="F:mannose-6-phosphate isomerase activity"/>
    <property type="evidence" value="ECO:0007669"/>
    <property type="project" value="InterPro"/>
</dbReference>
<keyword evidence="2 3" id="KW-0862">Zinc</keyword>
<feature type="binding site" evidence="3">
    <location>
        <position position="126"/>
    </location>
    <ligand>
        <name>Zn(2+)</name>
        <dbReference type="ChEBI" id="CHEBI:29105"/>
    </ligand>
</feature>
<feature type="active site" evidence="4">
    <location>
        <position position="206"/>
    </location>
</feature>
<evidence type="ECO:0000313" key="6">
    <source>
        <dbReference type="EMBL" id="TXJ34254.1"/>
    </source>
</evidence>
<comment type="cofactor">
    <cofactor evidence="3">
        <name>Zn(2+)</name>
        <dbReference type="ChEBI" id="CHEBI:29105"/>
    </cofactor>
    <text evidence="3">Binds 1 zinc ion per subunit.</text>
</comment>
<evidence type="ECO:0000256" key="2">
    <source>
        <dbReference type="ARBA" id="ARBA00022833"/>
    </source>
</evidence>
<accession>A0A5C8EAY9</accession>
<evidence type="ECO:0000256" key="1">
    <source>
        <dbReference type="ARBA" id="ARBA00022723"/>
    </source>
</evidence>
<dbReference type="SUPFAM" id="SSF51182">
    <property type="entry name" value="RmlC-like cupins"/>
    <property type="match status" value="1"/>
</dbReference>
<dbReference type="AlphaFoldDB" id="A0A5C8EAY9"/>
<reference evidence="6 7" key="1">
    <citation type="journal article" date="1992" name="Lakartidningen">
        <title>[Penicillin V and not amoxicillin is the first choice preparation in acute otitis].</title>
        <authorList>
            <person name="Kamme C."/>
            <person name="Lundgren K."/>
            <person name="Prellner K."/>
        </authorList>
    </citation>
    <scope>NUCLEOTIDE SEQUENCE [LARGE SCALE GENOMIC DNA]</scope>
    <source>
        <strain evidence="6 7">PC5538III-lc</strain>
    </source>
</reference>
<dbReference type="InterPro" id="IPR014710">
    <property type="entry name" value="RmlC-like_jellyroll"/>
</dbReference>
<dbReference type="PIRSF" id="PIRSF036894">
    <property type="entry name" value="PMI_Firm_short"/>
    <property type="match status" value="1"/>
</dbReference>
<proteinExistence type="predicted"/>
<dbReference type="InterPro" id="IPR046457">
    <property type="entry name" value="PMI_typeI_cat"/>
</dbReference>
<protein>
    <submittedName>
        <fullName evidence="6">Mannose-6-phosphate isomerase</fullName>
    </submittedName>
</protein>
<dbReference type="Proteomes" id="UP000324707">
    <property type="component" value="Unassembled WGS sequence"/>
</dbReference>
<dbReference type="GO" id="GO:0008270">
    <property type="term" value="F:zinc ion binding"/>
    <property type="evidence" value="ECO:0007669"/>
    <property type="project" value="InterPro"/>
</dbReference>
<dbReference type="InterPro" id="IPR051804">
    <property type="entry name" value="Carb_Metab_Reg_Kinase/Isom"/>
</dbReference>
<dbReference type="PANTHER" id="PTHR42742:SF3">
    <property type="entry name" value="FRUCTOKINASE"/>
    <property type="match status" value="1"/>
</dbReference>
<evidence type="ECO:0000313" key="7">
    <source>
        <dbReference type="Proteomes" id="UP000324707"/>
    </source>
</evidence>
<comment type="caution">
    <text evidence="6">The sequence shown here is derived from an EMBL/GenBank/DDBJ whole genome shotgun (WGS) entry which is preliminary data.</text>
</comment>
<evidence type="ECO:0000256" key="4">
    <source>
        <dbReference type="PIRSR" id="PIRSR036894-2"/>
    </source>
</evidence>